<dbReference type="EMBL" id="KD070366">
    <property type="protein sequence ID" value="EMS63363.1"/>
    <property type="molecule type" value="Genomic_DNA"/>
</dbReference>
<evidence type="ECO:0000313" key="1">
    <source>
        <dbReference type="EMBL" id="EMS63363.1"/>
    </source>
</evidence>
<sequence length="107" mass="12054">MSPYFFLTSLFQADLQNNKILSLDPPNYGIPLPQAQICEEHEQISCWPAPLASDALDATILVVALNVDKDHGFQWQEPGKEKLVGTVVFHGRRMFLCYKVLRSGHPT</sequence>
<gene>
    <name evidence="1" type="ORF">TRIUR3_20974</name>
</gene>
<name>M7ZJG0_TRIUA</name>
<protein>
    <submittedName>
        <fullName evidence="1">Uncharacterized protein</fullName>
    </submittedName>
</protein>
<dbReference type="AlphaFoldDB" id="M7ZJG0"/>
<organism evidence="1">
    <name type="scientific">Triticum urartu</name>
    <name type="common">Red wild einkorn</name>
    <name type="synonym">Crithodium urartu</name>
    <dbReference type="NCBI Taxonomy" id="4572"/>
    <lineage>
        <taxon>Eukaryota</taxon>
        <taxon>Viridiplantae</taxon>
        <taxon>Streptophyta</taxon>
        <taxon>Embryophyta</taxon>
        <taxon>Tracheophyta</taxon>
        <taxon>Spermatophyta</taxon>
        <taxon>Magnoliopsida</taxon>
        <taxon>Liliopsida</taxon>
        <taxon>Poales</taxon>
        <taxon>Poaceae</taxon>
        <taxon>BOP clade</taxon>
        <taxon>Pooideae</taxon>
        <taxon>Triticodae</taxon>
        <taxon>Triticeae</taxon>
        <taxon>Triticinae</taxon>
        <taxon>Triticum</taxon>
    </lineage>
</organism>
<reference evidence="1" key="1">
    <citation type="journal article" date="2013" name="Nature">
        <title>Draft genome of the wheat A-genome progenitor Triticum urartu.</title>
        <authorList>
            <person name="Ling H.Q."/>
            <person name="Zhao S."/>
            <person name="Liu D."/>
            <person name="Wang J."/>
            <person name="Sun H."/>
            <person name="Zhang C."/>
            <person name="Fan H."/>
            <person name="Li D."/>
            <person name="Dong L."/>
            <person name="Tao Y."/>
            <person name="Gao C."/>
            <person name="Wu H."/>
            <person name="Li Y."/>
            <person name="Cui Y."/>
            <person name="Guo X."/>
            <person name="Zheng S."/>
            <person name="Wang B."/>
            <person name="Yu K."/>
            <person name="Liang Q."/>
            <person name="Yang W."/>
            <person name="Lou X."/>
            <person name="Chen J."/>
            <person name="Feng M."/>
            <person name="Jian J."/>
            <person name="Zhang X."/>
            <person name="Luo G."/>
            <person name="Jiang Y."/>
            <person name="Liu J."/>
            <person name="Wang Z."/>
            <person name="Sha Y."/>
            <person name="Zhang B."/>
            <person name="Wu H."/>
            <person name="Tang D."/>
            <person name="Shen Q."/>
            <person name="Xue P."/>
            <person name="Zou S."/>
            <person name="Wang X."/>
            <person name="Liu X."/>
            <person name="Wang F."/>
            <person name="Yang Y."/>
            <person name="An X."/>
            <person name="Dong Z."/>
            <person name="Zhang K."/>
            <person name="Zhang X."/>
            <person name="Luo M.C."/>
            <person name="Dvorak J."/>
            <person name="Tong Y."/>
            <person name="Wang J."/>
            <person name="Yang H."/>
            <person name="Li Z."/>
            <person name="Wang D."/>
            <person name="Zhang A."/>
            <person name="Wang J."/>
        </authorList>
    </citation>
    <scope>NUCLEOTIDE SEQUENCE</scope>
</reference>
<accession>M7ZJG0</accession>
<proteinExistence type="predicted"/>